<dbReference type="SUPFAM" id="SSF54909">
    <property type="entry name" value="Dimeric alpha+beta barrel"/>
    <property type="match status" value="1"/>
</dbReference>
<evidence type="ECO:0000256" key="1">
    <source>
        <dbReference type="ARBA" id="ARBA00005291"/>
    </source>
</evidence>
<name>A0A8J7UL53_9HYPH</name>
<comment type="similarity">
    <text evidence="1">Belongs to the NipSnap family.</text>
</comment>
<accession>A0A8J7UL53</accession>
<dbReference type="AlphaFoldDB" id="A0A8J7UL53"/>
<evidence type="ECO:0000259" key="2">
    <source>
        <dbReference type="Pfam" id="PF07978"/>
    </source>
</evidence>
<proteinExistence type="inferred from homology"/>
<dbReference type="InterPro" id="IPR051557">
    <property type="entry name" value="NipSnap_domain"/>
</dbReference>
<reference evidence="3" key="1">
    <citation type="submission" date="2021-03" db="EMBL/GenBank/DDBJ databases">
        <title>Genome sequencing and assembly of Tianweitania sediminis.</title>
        <authorList>
            <person name="Chhetri G."/>
        </authorList>
    </citation>
    <scope>NUCLEOTIDE SEQUENCE</scope>
    <source>
        <strain evidence="3">Z8</strain>
    </source>
</reference>
<dbReference type="Gene3D" id="3.30.70.100">
    <property type="match status" value="1"/>
</dbReference>
<dbReference type="Proteomes" id="UP000666240">
    <property type="component" value="Unassembled WGS sequence"/>
</dbReference>
<evidence type="ECO:0000313" key="3">
    <source>
        <dbReference type="EMBL" id="MBP0440369.1"/>
    </source>
</evidence>
<keyword evidence="4" id="KW-1185">Reference proteome</keyword>
<comment type="caution">
    <text evidence="3">The sequence shown here is derived from an EMBL/GenBank/DDBJ whole genome shotgun (WGS) entry which is preliminary data.</text>
</comment>
<dbReference type="InterPro" id="IPR012577">
    <property type="entry name" value="NIPSNAP"/>
</dbReference>
<dbReference type="PANTHER" id="PTHR21017:SF19">
    <property type="entry name" value="PROTEIN NIPSNAP HOMOLOG 3B"/>
    <property type="match status" value="1"/>
</dbReference>
<feature type="domain" description="NIPSNAP" evidence="2">
    <location>
        <begin position="65"/>
        <end position="162"/>
    </location>
</feature>
<dbReference type="PANTHER" id="PTHR21017">
    <property type="entry name" value="NIPSNAP-RELATED"/>
    <property type="match status" value="1"/>
</dbReference>
<organism evidence="3 4">
    <name type="scientific">Tianweitania sediminis</name>
    <dbReference type="NCBI Taxonomy" id="1502156"/>
    <lineage>
        <taxon>Bacteria</taxon>
        <taxon>Pseudomonadati</taxon>
        <taxon>Pseudomonadota</taxon>
        <taxon>Alphaproteobacteria</taxon>
        <taxon>Hyphomicrobiales</taxon>
        <taxon>Phyllobacteriaceae</taxon>
        <taxon>Tianweitania</taxon>
    </lineage>
</organism>
<evidence type="ECO:0000313" key="4">
    <source>
        <dbReference type="Proteomes" id="UP000666240"/>
    </source>
</evidence>
<dbReference type="InterPro" id="IPR011008">
    <property type="entry name" value="Dimeric_a/b-barrel"/>
</dbReference>
<dbReference type="EMBL" id="JAGIYY010000007">
    <property type="protein sequence ID" value="MBP0440369.1"/>
    <property type="molecule type" value="Genomic_DNA"/>
</dbReference>
<dbReference type="Pfam" id="PF07978">
    <property type="entry name" value="NIPSNAP"/>
    <property type="match status" value="1"/>
</dbReference>
<sequence>MFLRKQCPLDHDLLPECLPAIAAAAVFSHLSNMLSDRGNNFEQLFDFEITRLYYAQHRGIPMIVEKRTYTFHPGKLAEFLTLYEKEAFEVHTSYLPLIGYFTTDIGMLNQAVSLWGYASMAERDEKRARLYADPRWIAFAPKATPLIQKMETEILLPTKFSPIR</sequence>
<dbReference type="RefSeq" id="WP_209336400.1">
    <property type="nucleotide sequence ID" value="NZ_JAGIYY010000007.1"/>
</dbReference>
<gene>
    <name evidence="3" type="ORF">J5Y06_17085</name>
</gene>
<protein>
    <submittedName>
        <fullName evidence="3">NIPSNAP family protein</fullName>
    </submittedName>
</protein>